<comment type="function">
    <text evidence="6">Catalyzes the GTP-dependent phosphorylation of the 3'-hydroxyl group of dephosphocoenzyme A to form coenzyme A (CoA).</text>
</comment>
<evidence type="ECO:0000256" key="2">
    <source>
        <dbReference type="ARBA" id="ARBA00022741"/>
    </source>
</evidence>
<evidence type="ECO:0000313" key="7">
    <source>
        <dbReference type="EMBL" id="RSN72554.1"/>
    </source>
</evidence>
<evidence type="ECO:0000256" key="6">
    <source>
        <dbReference type="HAMAP-Rule" id="MF_00590"/>
    </source>
</evidence>
<evidence type="ECO:0000256" key="1">
    <source>
        <dbReference type="ARBA" id="ARBA00022679"/>
    </source>
</evidence>
<comment type="caution">
    <text evidence="7">The sequence shown here is derived from an EMBL/GenBank/DDBJ whole genome shotgun (WGS) entry which is preliminary data.</text>
</comment>
<dbReference type="GO" id="GO:0015937">
    <property type="term" value="P:coenzyme A biosynthetic process"/>
    <property type="evidence" value="ECO:0007669"/>
    <property type="project" value="UniProtKB-UniRule"/>
</dbReference>
<comment type="pathway">
    <text evidence="6">Cofactor biosynthesis; coenzyme A biosynthesis.</text>
</comment>
<feature type="binding site" evidence="6">
    <location>
        <position position="53"/>
    </location>
    <ligand>
        <name>GTP</name>
        <dbReference type="ChEBI" id="CHEBI:37565"/>
    </ligand>
</feature>
<comment type="catalytic activity">
    <reaction evidence="6">
        <text>3'-dephospho-CoA + GTP = GDP + CoA + H(+)</text>
        <dbReference type="Rhea" id="RHEA:61156"/>
        <dbReference type="ChEBI" id="CHEBI:15378"/>
        <dbReference type="ChEBI" id="CHEBI:37565"/>
        <dbReference type="ChEBI" id="CHEBI:57287"/>
        <dbReference type="ChEBI" id="CHEBI:57328"/>
        <dbReference type="ChEBI" id="CHEBI:58189"/>
        <dbReference type="EC" id="2.7.1.237"/>
    </reaction>
</comment>
<protein>
    <recommendedName>
        <fullName evidence="6">GTP-dependent dephospho-CoA kinase</fullName>
        <ecNumber evidence="6">2.7.1.237</ecNumber>
    </recommendedName>
    <alternativeName>
        <fullName evidence="6">Dephospho-coenzyme A kinase</fullName>
        <shortName evidence="6">DPCK</shortName>
    </alternativeName>
</protein>
<evidence type="ECO:0000256" key="4">
    <source>
        <dbReference type="ARBA" id="ARBA00022993"/>
    </source>
</evidence>
<dbReference type="UniPathway" id="UPA00241"/>
<comment type="caution">
    <text evidence="6">Lacks conserved residue(s) required for the propagation of feature annotation.</text>
</comment>
<dbReference type="EMBL" id="RCOS01000146">
    <property type="protein sequence ID" value="RSN72554.1"/>
    <property type="molecule type" value="Genomic_DNA"/>
</dbReference>
<keyword evidence="8" id="KW-1185">Reference proteome</keyword>
<dbReference type="GO" id="GO:0016301">
    <property type="term" value="F:kinase activity"/>
    <property type="evidence" value="ECO:0007669"/>
    <property type="project" value="UniProtKB-UniRule"/>
</dbReference>
<dbReference type="OrthoDB" id="15447at2157"/>
<dbReference type="PANTHER" id="PTHR40732:SF1">
    <property type="entry name" value="GTP-DEPENDENT DEPHOSPHO-COA KINASE"/>
    <property type="match status" value="1"/>
</dbReference>
<proteinExistence type="inferred from homology"/>
<comment type="similarity">
    <text evidence="6">Belongs to the GTP-dependent DPCK family.</text>
</comment>
<dbReference type="HAMAP" id="MF_00590">
    <property type="entry name" value="Dephospho_CoA_kinase_GTP_dep"/>
    <property type="match status" value="1"/>
</dbReference>
<accession>A0A3R9X0W9</accession>
<dbReference type="RefSeq" id="WP_125672393.1">
    <property type="nucleotide sequence ID" value="NZ_RCOS01000146.1"/>
</dbReference>
<keyword evidence="4 6" id="KW-0173">Coenzyme A biosynthesis</keyword>
<evidence type="ECO:0000313" key="8">
    <source>
        <dbReference type="Proteomes" id="UP000277582"/>
    </source>
</evidence>
<evidence type="ECO:0000256" key="3">
    <source>
        <dbReference type="ARBA" id="ARBA00022777"/>
    </source>
</evidence>
<dbReference type="EC" id="2.7.1.237" evidence="6"/>
<name>A0A3R9X0W9_9CREN</name>
<feature type="binding site" evidence="6">
    <location>
        <position position="51"/>
    </location>
    <ligand>
        <name>GTP</name>
        <dbReference type="ChEBI" id="CHEBI:37565"/>
    </ligand>
</feature>
<dbReference type="GO" id="GO:0005525">
    <property type="term" value="F:GTP binding"/>
    <property type="evidence" value="ECO:0007669"/>
    <property type="project" value="UniProtKB-UniRule"/>
</dbReference>
<sequence length="178" mass="19660">MIFSGRAGIYELSSDIKLRIEKADELRKARGKLSQSILGEISSKFIITVGDRVLKSAISAGFIPNVCIFDMMEERNFIGPPENISGFLLLRTRNERGTISKDAWASVRDAIIIASRGIRTAVLVEGEEDLLGFPAVIMAPEGSYVLYGQPKEGIVHVLVTDDVKDEAIKLLYELFEVV</sequence>
<keyword evidence="1 6" id="KW-0808">Transferase</keyword>
<dbReference type="InterPro" id="IPR007164">
    <property type="entry name" value="GTP-dep_dephospho-CoA_kin"/>
</dbReference>
<dbReference type="PANTHER" id="PTHR40732">
    <property type="entry name" value="UPF0218 PROTEIN TK1697"/>
    <property type="match status" value="1"/>
</dbReference>
<evidence type="ECO:0000256" key="5">
    <source>
        <dbReference type="ARBA" id="ARBA00023134"/>
    </source>
</evidence>
<keyword evidence="3 6" id="KW-0418">Kinase</keyword>
<keyword evidence="2 6" id="KW-0547">Nucleotide-binding</keyword>
<reference evidence="7 8" key="1">
    <citation type="submission" date="2018-10" db="EMBL/GenBank/DDBJ databases">
        <title>Co-occurring genomic capacity for anaerobic methane metabolism and dissimilatory sulfite reduction discovered in the Korarchaeota.</title>
        <authorList>
            <person name="Mckay L.J."/>
            <person name="Dlakic M."/>
            <person name="Fields M.W."/>
            <person name="Delmont T.O."/>
            <person name="Eren A.M."/>
            <person name="Jay Z.J."/>
            <person name="Klingelsmith K.B."/>
            <person name="Rusch D.B."/>
            <person name="Inskeep W.P."/>
        </authorList>
    </citation>
    <scope>NUCLEOTIDE SEQUENCE [LARGE SCALE GENOMIC DNA]</scope>
    <source>
        <strain evidence="7 8">MDKW</strain>
    </source>
</reference>
<dbReference type="Pfam" id="PF04019">
    <property type="entry name" value="DUF359"/>
    <property type="match status" value="1"/>
</dbReference>
<feature type="binding site" evidence="6">
    <location>
        <position position="128"/>
    </location>
    <ligand>
        <name>GTP</name>
        <dbReference type="ChEBI" id="CHEBI:37565"/>
    </ligand>
</feature>
<dbReference type="AlphaFoldDB" id="A0A3R9X0W9"/>
<gene>
    <name evidence="7" type="ORF">D6D85_13035</name>
</gene>
<dbReference type="Proteomes" id="UP000277582">
    <property type="component" value="Unassembled WGS sequence"/>
</dbReference>
<feature type="binding site" evidence="6">
    <location>
        <position position="70"/>
    </location>
    <ligand>
        <name>GTP</name>
        <dbReference type="ChEBI" id="CHEBI:37565"/>
    </ligand>
</feature>
<keyword evidence="5 6" id="KW-0342">GTP-binding</keyword>
<organism evidence="7 8">
    <name type="scientific">Candidatus Methanodesulfokora washburnensis</name>
    <dbReference type="NCBI Taxonomy" id="2478471"/>
    <lineage>
        <taxon>Archaea</taxon>
        <taxon>Thermoproteota</taxon>
        <taxon>Candidatus Korarchaeia</taxon>
        <taxon>Candidatus Korarchaeia incertae sedis</taxon>
        <taxon>Candidatus Methanodesulfokora</taxon>
    </lineage>
</organism>